<keyword evidence="3 5" id="KW-0238">DNA-binding</keyword>
<dbReference type="InterPro" id="IPR002104">
    <property type="entry name" value="Integrase_catalytic"/>
</dbReference>
<dbReference type="Gene3D" id="1.10.150.130">
    <property type="match status" value="1"/>
</dbReference>
<accession>A0ABY4CDT7</accession>
<evidence type="ECO:0000256" key="5">
    <source>
        <dbReference type="PROSITE-ProRule" id="PRU01248"/>
    </source>
</evidence>
<evidence type="ECO:0000259" key="6">
    <source>
        <dbReference type="PROSITE" id="PS51898"/>
    </source>
</evidence>
<dbReference type="PROSITE" id="PS51900">
    <property type="entry name" value="CB"/>
    <property type="match status" value="1"/>
</dbReference>
<evidence type="ECO:0000256" key="4">
    <source>
        <dbReference type="ARBA" id="ARBA00023172"/>
    </source>
</evidence>
<dbReference type="Gene3D" id="1.10.443.10">
    <property type="entry name" value="Intergrase catalytic core"/>
    <property type="match status" value="1"/>
</dbReference>
<dbReference type="Proteomes" id="UP000830116">
    <property type="component" value="Chromosome"/>
</dbReference>
<organism evidence="8 9">
    <name type="scientific">Bdellovibrio reynosensis</name>
    <dbReference type="NCBI Taxonomy" id="2835041"/>
    <lineage>
        <taxon>Bacteria</taxon>
        <taxon>Pseudomonadati</taxon>
        <taxon>Bdellovibrionota</taxon>
        <taxon>Bdellovibrionia</taxon>
        <taxon>Bdellovibrionales</taxon>
        <taxon>Pseudobdellovibrionaceae</taxon>
        <taxon>Bdellovibrio</taxon>
    </lineage>
</organism>
<dbReference type="PANTHER" id="PTHR30349">
    <property type="entry name" value="PHAGE INTEGRASE-RELATED"/>
    <property type="match status" value="1"/>
</dbReference>
<feature type="domain" description="Tyr recombinase" evidence="6">
    <location>
        <begin position="193"/>
        <end position="420"/>
    </location>
</feature>
<dbReference type="EMBL" id="CP093442">
    <property type="protein sequence ID" value="UOF02889.1"/>
    <property type="molecule type" value="Genomic_DNA"/>
</dbReference>
<dbReference type="PROSITE" id="PS51898">
    <property type="entry name" value="TYR_RECOMBINASE"/>
    <property type="match status" value="1"/>
</dbReference>
<dbReference type="SUPFAM" id="SSF56349">
    <property type="entry name" value="DNA breaking-rejoining enzymes"/>
    <property type="match status" value="1"/>
</dbReference>
<dbReference type="InterPro" id="IPR050090">
    <property type="entry name" value="Tyrosine_recombinase_XerCD"/>
</dbReference>
<dbReference type="InterPro" id="IPR013762">
    <property type="entry name" value="Integrase-like_cat_sf"/>
</dbReference>
<name>A0ABY4CDT7_9BACT</name>
<evidence type="ECO:0000256" key="2">
    <source>
        <dbReference type="ARBA" id="ARBA00022908"/>
    </source>
</evidence>
<evidence type="ECO:0000256" key="1">
    <source>
        <dbReference type="ARBA" id="ARBA00008857"/>
    </source>
</evidence>
<gene>
    <name evidence="8" type="ORF">MNR06_07975</name>
</gene>
<keyword evidence="2" id="KW-0229">DNA integration</keyword>
<dbReference type="InterPro" id="IPR010998">
    <property type="entry name" value="Integrase_recombinase_N"/>
</dbReference>
<dbReference type="InterPro" id="IPR044068">
    <property type="entry name" value="CB"/>
</dbReference>
<evidence type="ECO:0000256" key="3">
    <source>
        <dbReference type="ARBA" id="ARBA00023125"/>
    </source>
</evidence>
<feature type="domain" description="Core-binding (CB)" evidence="7">
    <location>
        <begin position="79"/>
        <end position="171"/>
    </location>
</feature>
<dbReference type="RefSeq" id="WP_243540708.1">
    <property type="nucleotide sequence ID" value="NZ_CP093442.1"/>
</dbReference>
<dbReference type="InterPro" id="IPR011010">
    <property type="entry name" value="DNA_brk_join_enz"/>
</dbReference>
<keyword evidence="9" id="KW-1185">Reference proteome</keyword>
<evidence type="ECO:0000313" key="9">
    <source>
        <dbReference type="Proteomes" id="UP000830116"/>
    </source>
</evidence>
<comment type="similarity">
    <text evidence="1">Belongs to the 'phage' integrase family.</text>
</comment>
<sequence>MAKQRSLEGFRISADGRFTGFIYHDRKTQETTRFGFKQGWPENIRTLESAKKERGRILGKIDARMTEAADRIAWQKKYSDFDKLSDEYVIWIKETLKRATVESYLSNVKNYVFYYFINREGLNNIETWPKNYKEFRNFLKQAPALKISKKLSTNSRNNCIKALNSFMKFMEEEHYMGPFPRCKEFKTGKADRRGLEDLYTDGEIQKLISNSHDAVTAGENGDLYSLFFKLLSQSGMRVNEQLGLHVGSFTFGSVPEAKRALFKRIAEAGYSIYGYILLTDQPELESLYDSKRKVPRGPLKARDEIAPEYNRYIPLIDEETATQLATLVSRRLKEQKCAKQDNLIFGFTYAQMYKVLCELRSKGKIKAGADVHSLRHTFSTELTKRCQGDKTVSAEVLGQSERIAERYVHLNEEIERERRQDCNISSPERRVKKVTF</sequence>
<keyword evidence="4" id="KW-0233">DNA recombination</keyword>
<proteinExistence type="inferred from homology"/>
<protein>
    <submittedName>
        <fullName evidence="8">Tyrosine-type recombinase/integrase</fullName>
    </submittedName>
</protein>
<evidence type="ECO:0000259" key="7">
    <source>
        <dbReference type="PROSITE" id="PS51900"/>
    </source>
</evidence>
<dbReference type="PANTHER" id="PTHR30349:SF41">
    <property type="entry name" value="INTEGRASE_RECOMBINASE PROTEIN MJ0367-RELATED"/>
    <property type="match status" value="1"/>
</dbReference>
<reference evidence="8" key="1">
    <citation type="submission" date="2022-03" db="EMBL/GenBank/DDBJ databases">
        <title>Genome Identification and Characterization of new species Bdellovibrio reynosense LBG001 sp. nov. from a Mexico soil sample.</title>
        <authorList>
            <person name="Camilli A."/>
            <person name="Ajao Y."/>
            <person name="Guo X."/>
        </authorList>
    </citation>
    <scope>NUCLEOTIDE SEQUENCE</scope>
    <source>
        <strain evidence="8">LBG001</strain>
    </source>
</reference>
<evidence type="ECO:0000313" key="8">
    <source>
        <dbReference type="EMBL" id="UOF02889.1"/>
    </source>
</evidence>